<feature type="compositionally biased region" description="Low complexity" evidence="10">
    <location>
        <begin position="631"/>
        <end position="643"/>
    </location>
</feature>
<evidence type="ECO:0000256" key="5">
    <source>
        <dbReference type="ARBA" id="ARBA00023187"/>
    </source>
</evidence>
<keyword evidence="6" id="KW-0539">Nucleus</keyword>
<dbReference type="RefSeq" id="XP_066067427.1">
    <property type="nucleotide sequence ID" value="XM_066211330.1"/>
</dbReference>
<feature type="domain" description="RRM" evidence="11">
    <location>
        <begin position="729"/>
        <end position="809"/>
    </location>
</feature>
<evidence type="ECO:0000256" key="4">
    <source>
        <dbReference type="ARBA" id="ARBA00022884"/>
    </source>
</evidence>
<dbReference type="SUPFAM" id="SSF48452">
    <property type="entry name" value="TPR-like"/>
    <property type="match status" value="1"/>
</dbReference>
<evidence type="ECO:0000256" key="3">
    <source>
        <dbReference type="ARBA" id="ARBA00022737"/>
    </source>
</evidence>
<dbReference type="InterPro" id="IPR000504">
    <property type="entry name" value="RRM_dom"/>
</dbReference>
<evidence type="ECO:0000256" key="8">
    <source>
        <dbReference type="ARBA" id="ARBA00093627"/>
    </source>
</evidence>
<reference evidence="12" key="2">
    <citation type="journal article" date="2022" name="Elife">
        <title>Obligate sexual reproduction of a homothallic fungus closely related to the Cryptococcus pathogenic species complex.</title>
        <authorList>
            <person name="Passer A.R."/>
            <person name="Clancey S.A."/>
            <person name="Shea T."/>
            <person name="David-Palma M."/>
            <person name="Averette A.F."/>
            <person name="Boekhout T."/>
            <person name="Porcel B.M."/>
            <person name="Nowrousian M."/>
            <person name="Cuomo C.A."/>
            <person name="Sun S."/>
            <person name="Heitman J."/>
            <person name="Coelho M.A."/>
        </authorList>
    </citation>
    <scope>NUCLEOTIDE SEQUENCE</scope>
    <source>
        <strain evidence="12">CBS 7841</strain>
    </source>
</reference>
<dbReference type="GO" id="GO:0006397">
    <property type="term" value="P:mRNA processing"/>
    <property type="evidence" value="ECO:0007669"/>
    <property type="project" value="UniProtKB-KW"/>
</dbReference>
<feature type="compositionally biased region" description="Basic and acidic residues" evidence="10">
    <location>
        <begin position="347"/>
        <end position="357"/>
    </location>
</feature>
<feature type="region of interest" description="Disordered" evidence="10">
    <location>
        <begin position="1045"/>
        <end position="1082"/>
    </location>
</feature>
<keyword evidence="5" id="KW-0508">mRNA splicing</keyword>
<dbReference type="PANTHER" id="PTHR24012">
    <property type="entry name" value="RNA BINDING PROTEIN"/>
    <property type="match status" value="1"/>
</dbReference>
<evidence type="ECO:0000256" key="10">
    <source>
        <dbReference type="SAM" id="MobiDB-lite"/>
    </source>
</evidence>
<dbReference type="PROSITE" id="PS50102">
    <property type="entry name" value="RRM"/>
    <property type="match status" value="3"/>
</dbReference>
<feature type="compositionally biased region" description="Basic and acidic residues" evidence="10">
    <location>
        <begin position="978"/>
        <end position="991"/>
    </location>
</feature>
<keyword evidence="3" id="KW-0677">Repeat</keyword>
<dbReference type="Proteomes" id="UP000094043">
    <property type="component" value="Chromosome 2"/>
</dbReference>
<dbReference type="Gene3D" id="3.30.70.330">
    <property type="match status" value="3"/>
</dbReference>
<keyword evidence="13" id="KW-1185">Reference proteome</keyword>
<name>A0AAJ8JQY6_9TREE</name>
<evidence type="ECO:0000256" key="7">
    <source>
        <dbReference type="ARBA" id="ARBA00093374"/>
    </source>
</evidence>
<dbReference type="FunFam" id="3.30.70.330:FF:000365">
    <property type="entry name" value="U4/U6 snRNA-associated-splicing factor PRP24"/>
    <property type="match status" value="1"/>
</dbReference>
<feature type="compositionally biased region" description="Basic residues" evidence="10">
    <location>
        <begin position="337"/>
        <end position="346"/>
    </location>
</feature>
<evidence type="ECO:0000256" key="9">
    <source>
        <dbReference type="PROSITE-ProRule" id="PRU00176"/>
    </source>
</evidence>
<organism evidence="12 13">
    <name type="scientific">Cryptococcus depauperatus CBS 7841</name>
    <dbReference type="NCBI Taxonomy" id="1295531"/>
    <lineage>
        <taxon>Eukaryota</taxon>
        <taxon>Fungi</taxon>
        <taxon>Dikarya</taxon>
        <taxon>Basidiomycota</taxon>
        <taxon>Agaricomycotina</taxon>
        <taxon>Tremellomycetes</taxon>
        <taxon>Tremellales</taxon>
        <taxon>Cryptococcaceae</taxon>
        <taxon>Cryptococcus</taxon>
    </lineage>
</organism>
<dbReference type="InterPro" id="IPR011990">
    <property type="entry name" value="TPR-like_helical_dom_sf"/>
</dbReference>
<dbReference type="SMART" id="SM00360">
    <property type="entry name" value="RRM"/>
    <property type="match status" value="4"/>
</dbReference>
<evidence type="ECO:0000256" key="1">
    <source>
        <dbReference type="ARBA" id="ARBA00004123"/>
    </source>
</evidence>
<dbReference type="KEGG" id="cdep:91086111"/>
<evidence type="ECO:0000313" key="13">
    <source>
        <dbReference type="Proteomes" id="UP000094043"/>
    </source>
</evidence>
<evidence type="ECO:0000259" key="11">
    <source>
        <dbReference type="PROSITE" id="PS50102"/>
    </source>
</evidence>
<dbReference type="AlphaFoldDB" id="A0AAJ8JQY6"/>
<gene>
    <name evidence="12" type="ORF">L203_101899</name>
</gene>
<dbReference type="InterPro" id="IPR012677">
    <property type="entry name" value="Nucleotide-bd_a/b_plait_sf"/>
</dbReference>
<reference evidence="12" key="3">
    <citation type="submission" date="2024-01" db="EMBL/GenBank/DDBJ databases">
        <authorList>
            <person name="Coelho M.A."/>
            <person name="David-Palma M."/>
            <person name="Shea T."/>
            <person name="Sun S."/>
            <person name="Cuomo C.A."/>
            <person name="Heitman J."/>
        </authorList>
    </citation>
    <scope>NUCLEOTIDE SEQUENCE</scope>
    <source>
        <strain evidence="12">CBS 7841</strain>
    </source>
</reference>
<accession>A0AAJ8JQY6</accession>
<evidence type="ECO:0000256" key="2">
    <source>
        <dbReference type="ARBA" id="ARBA00022664"/>
    </source>
</evidence>
<comment type="subcellular location">
    <subcellularLocation>
        <location evidence="1">Nucleus</location>
    </subcellularLocation>
</comment>
<dbReference type="InterPro" id="IPR035979">
    <property type="entry name" value="RBD_domain_sf"/>
</dbReference>
<reference evidence="12" key="1">
    <citation type="submission" date="2016-06" db="EMBL/GenBank/DDBJ databases">
        <authorList>
            <person name="Cuomo C."/>
            <person name="Litvintseva A."/>
            <person name="Heitman J."/>
            <person name="Chen Y."/>
            <person name="Sun S."/>
            <person name="Springer D."/>
            <person name="Dromer F."/>
            <person name="Young S."/>
            <person name="Zeng Q."/>
            <person name="Chapman S."/>
            <person name="Gujja S."/>
            <person name="Saif S."/>
            <person name="Birren B."/>
        </authorList>
    </citation>
    <scope>NUCLEOTIDE SEQUENCE</scope>
    <source>
        <strain evidence="12">CBS 7841</strain>
    </source>
</reference>
<sequence>MEEKIQSNVDAALIELSELITEMEEQPENVHFLRRQIALTQILGMGEETLDAYAKLSGLIMLQEDEWIAYLNQFIGNLPKLIDIDAFLQITEKYVQAEKDYLSLPVLLKHSNFIISCYNARYPVDTSEIQDEISVGEEITEFLDIDTTRGLLQAITKQGLGILSESQQLWQLWIDWEMSILERTQKELEQIHEVYLERLSTPHSTIDQTTSNYSSFCSTYCNEEYEQRLVRATEVSQNAKYKWNGEKRFGKTREDFELQLVCATELTAQAQIFLEYTKWESNARTKSNAHGRTPNADIVLTGAVFERAVLPYAKLAAIARVSLDSLNIQIKEQTNKSKGKGKGKGKKKDEDKESALTDQKKMIEETIRAFKDAEAGIWMRHAAWAEEAIGPVGGNNVRMRMVKAVPHSGDAWTDLLRDNLFLAKAAYEARLGSTSVSLGAVPPTLATITRGLDSVTRIHRSGDSSLRLEKFVLDWAETKAPEYLDQALLVLDKPIKSRSSSYQFALLRTGVEVRRDDIATAREIFEKAIQRTDLDWPEAVYEAFIQLEVIHGTPQSLHESKKKIDKEQEKLLKRREKVAAEVSAYHAQYPVAVNEEGTLGAIPAIEDGRTGVEIAQEAVITSAESAANETAPSASVPAPSHSATEIKRNREQTTILVSGLPKGVTLERIETFFFECGAIRETTVVPDKDSMHDSALVEFKRVESIPDVLEKDQKKFEGSPIRISMLWRSTLYVTNFPREMDDKAIRSLFGQYGRILDTRWPSRKYADTRRFCYVTMESPAAAQECLVLHGYKVPDASTNFGLTVLVSDPEAKVKRSDAANSTLFVGGLNSKTTENEIQGLFKDYGRISNLKLGWNPEKRICRGFAFVEMSTEAEAKAALQLHGTQYRGNDPDKAAEKRLRSVRLSNLPENSQEGLLQQQLEKIVPVRRLELFAKTHEAVAELGSQADVGKLLLQPEPFVFNGNKIVFTEQGKRQVYSKKTEDSIKKDEDTKSVSASGPSTMFAPRAARKALAKPRPTAVAAAKSIAVAGQVQAHDQNDFRAMVSAKNKERQDRLVDAREANSGDKRKLEGEEQGEENKRSRI</sequence>
<proteinExistence type="predicted"/>
<dbReference type="SUPFAM" id="SSF54928">
    <property type="entry name" value="RNA-binding domain, RBD"/>
    <property type="match status" value="3"/>
</dbReference>
<feature type="compositionally biased region" description="Basic and acidic residues" evidence="10">
    <location>
        <begin position="1046"/>
        <end position="1082"/>
    </location>
</feature>
<feature type="domain" description="RRM" evidence="11">
    <location>
        <begin position="653"/>
        <end position="728"/>
    </location>
</feature>
<keyword evidence="4 9" id="KW-0694">RNA-binding</keyword>
<comment type="function">
    <text evidence="7">Functions as a recycling factor of the spliceosome, a machinery that forms on each precursor-messenger RNA (pre-mRNA) and catalyzes the removal of introns. Chaperones the re-annealing of U4 and U6 snRNAs (small nuclear RNAs) released from previous rounds of splicing, an initial step in reforming the U4/U6-U5 tri-snRNP (small nuclear ribonucleoprotein) that can reassemble into another spliceosome complex; this step involves binding U6 and facilitating the unwinding of the U6 internal stem loop, followed by base-pairing of U6 to U4.</text>
</comment>
<dbReference type="GO" id="GO:0005688">
    <property type="term" value="C:U6 snRNP"/>
    <property type="evidence" value="ECO:0007669"/>
    <property type="project" value="UniProtKB-ARBA"/>
</dbReference>
<keyword evidence="2" id="KW-0507">mRNA processing</keyword>
<feature type="region of interest" description="Disordered" evidence="10">
    <location>
        <begin position="976"/>
        <end position="1001"/>
    </location>
</feature>
<dbReference type="Pfam" id="PF00076">
    <property type="entry name" value="RRM_1"/>
    <property type="match status" value="3"/>
</dbReference>
<feature type="region of interest" description="Disordered" evidence="10">
    <location>
        <begin position="624"/>
        <end position="645"/>
    </location>
</feature>
<protein>
    <recommendedName>
        <fullName evidence="8">U4/U6 snRNA-associated-splicing factor PRP24</fullName>
    </recommendedName>
</protein>
<evidence type="ECO:0000256" key="6">
    <source>
        <dbReference type="ARBA" id="ARBA00023242"/>
    </source>
</evidence>
<dbReference type="GeneID" id="91086111"/>
<dbReference type="GO" id="GO:0008380">
    <property type="term" value="P:RNA splicing"/>
    <property type="evidence" value="ECO:0007669"/>
    <property type="project" value="UniProtKB-KW"/>
</dbReference>
<feature type="region of interest" description="Disordered" evidence="10">
    <location>
        <begin position="334"/>
        <end position="357"/>
    </location>
</feature>
<dbReference type="GO" id="GO:0003723">
    <property type="term" value="F:RNA binding"/>
    <property type="evidence" value="ECO:0007669"/>
    <property type="project" value="UniProtKB-UniRule"/>
</dbReference>
<dbReference type="CDD" id="cd00590">
    <property type="entry name" value="RRM_SF"/>
    <property type="match status" value="1"/>
</dbReference>
<dbReference type="Gene3D" id="1.25.40.10">
    <property type="entry name" value="Tetratricopeptide repeat domain"/>
    <property type="match status" value="2"/>
</dbReference>
<dbReference type="EMBL" id="CP143785">
    <property type="protein sequence ID" value="WVN86727.1"/>
    <property type="molecule type" value="Genomic_DNA"/>
</dbReference>
<feature type="domain" description="RRM" evidence="11">
    <location>
        <begin position="821"/>
        <end position="909"/>
    </location>
</feature>
<evidence type="ECO:0000313" key="12">
    <source>
        <dbReference type="EMBL" id="WVN86727.1"/>
    </source>
</evidence>